<protein>
    <recommendedName>
        <fullName evidence="6">No apical meristem-associated C-terminal domain-containing protein</fullName>
    </recommendedName>
</protein>
<feature type="non-terminal residue" evidence="2">
    <location>
        <position position="1"/>
    </location>
</feature>
<reference evidence="2 4" key="1">
    <citation type="submission" date="2018-09" db="EMBL/GenBank/DDBJ databases">
        <title>Genomic investigation of the strawberry pathogen Phytophthora fragariae indicates pathogenicity is determined by transcriptional variation in three key races.</title>
        <authorList>
            <person name="Adams T.M."/>
            <person name="Armitage A.D."/>
            <person name="Sobczyk M.K."/>
            <person name="Bates H.J."/>
            <person name="Dunwell J.M."/>
            <person name="Nellist C.F."/>
            <person name="Harrison R.J."/>
        </authorList>
    </citation>
    <scope>NUCLEOTIDE SEQUENCE [LARGE SCALE GENOMIC DNA]</scope>
    <source>
        <strain evidence="2 4">SCRP249</strain>
        <strain evidence="3 5">SCRP333</strain>
    </source>
</reference>
<keyword evidence="5" id="KW-1185">Reference proteome</keyword>
<dbReference type="Proteomes" id="UP000429607">
    <property type="component" value="Unassembled WGS sequence"/>
</dbReference>
<feature type="region of interest" description="Disordered" evidence="1">
    <location>
        <begin position="16"/>
        <end position="82"/>
    </location>
</feature>
<accession>A0A6A3GQL1</accession>
<evidence type="ECO:0000256" key="1">
    <source>
        <dbReference type="SAM" id="MobiDB-lite"/>
    </source>
</evidence>
<organism evidence="2 4">
    <name type="scientific">Phytophthora rubi</name>
    <dbReference type="NCBI Taxonomy" id="129364"/>
    <lineage>
        <taxon>Eukaryota</taxon>
        <taxon>Sar</taxon>
        <taxon>Stramenopiles</taxon>
        <taxon>Oomycota</taxon>
        <taxon>Peronosporomycetes</taxon>
        <taxon>Peronosporales</taxon>
        <taxon>Peronosporaceae</taxon>
        <taxon>Phytophthora</taxon>
    </lineage>
</organism>
<name>A0A6A3GQL1_9STRA</name>
<gene>
    <name evidence="2" type="ORF">PR001_g30811</name>
    <name evidence="3" type="ORF">PR003_g31878</name>
</gene>
<dbReference type="Proteomes" id="UP000434957">
    <property type="component" value="Unassembled WGS sequence"/>
</dbReference>
<comment type="caution">
    <text evidence="2">The sequence shown here is derived from an EMBL/GenBank/DDBJ whole genome shotgun (WGS) entry which is preliminary data.</text>
</comment>
<evidence type="ECO:0000313" key="3">
    <source>
        <dbReference type="EMBL" id="KAE9267148.1"/>
    </source>
</evidence>
<dbReference type="EMBL" id="QXFV01007277">
    <property type="protein sequence ID" value="KAE8959180.1"/>
    <property type="molecule type" value="Genomic_DNA"/>
</dbReference>
<dbReference type="PANTHER" id="PTHR34409">
    <property type="entry name" value="SET DOMAIN-CONTAINING PROTEIN"/>
    <property type="match status" value="1"/>
</dbReference>
<evidence type="ECO:0000313" key="5">
    <source>
        <dbReference type="Proteomes" id="UP000434957"/>
    </source>
</evidence>
<evidence type="ECO:0000313" key="2">
    <source>
        <dbReference type="EMBL" id="KAE8959180.1"/>
    </source>
</evidence>
<dbReference type="PANTHER" id="PTHR34409:SF1">
    <property type="entry name" value="MYB-LIKE DOMAIN-CONTAINING PROTEIN"/>
    <property type="match status" value="1"/>
</dbReference>
<evidence type="ECO:0000313" key="4">
    <source>
        <dbReference type="Proteomes" id="UP000429607"/>
    </source>
</evidence>
<dbReference type="EMBL" id="QXFT01007094">
    <property type="protein sequence ID" value="KAE9267148.1"/>
    <property type="molecule type" value="Genomic_DNA"/>
</dbReference>
<dbReference type="AlphaFoldDB" id="A0A6A3GQL1"/>
<evidence type="ECO:0008006" key="6">
    <source>
        <dbReference type="Google" id="ProtNLM"/>
    </source>
</evidence>
<proteinExistence type="predicted"/>
<sequence>LLDTATVNEGLEAFASTPRPAPVSMRSSPRLRSAGLKKPAKASSVVDPRRSTTTTATSGASGTDKAPSAHSRGQEGTCTRDQMEAERYPKLANSSSRLGGGNLADFRDTVGRKRAFEEDEELIEASYAKAKRARAAKATAALKNRLSDLESSANTMGGNLFEMMLMMREESERKAGPTPGGRAAPPR</sequence>
<feature type="compositionally biased region" description="Low complexity" evidence="1">
    <location>
        <begin position="51"/>
        <end position="63"/>
    </location>
</feature>